<sequence length="634" mass="71074">MYLFFEESGAFKAGSILADNDASLQVETTHGKRLKIKANHVLLRFREPSPNELVDRAEAIAGELDVDFLWEVCGDEEFGFESLASEYFGRTPSAVEAAGVLLRLHSAPIHFHRKGRGRFRKAPEDILRAALAGLEKKRQQAETIERYRSELLAGRVPPEIGAMLPQLLYRPDRNRLESKALEAACVDAGLSAARLLLNCGALPSTYEFHYNRFLFEYFPEGTDFPIFDAPGTADDLPLANVRAFSIDDATTTEIDDAFSITPREEGGWRIGIHIAAPALGFGRGSKLDDVARQRLSTVYMPGNKITMLPDEVVEQFTLAEGRICPAVSLYLEVTPALAIVSHESCVERVPIVANLRHHDIEPVFNEQTIEHGMPDFQWKQELMLLWDLATVLEAGRGKPGANQNQIDYSFYVDWHTQTEDGPGYVTISRRLRGSPLDKLVSELMILANSTWGKMLDQANVPGLYRVQNGGKVRMSTSAEPHDALGVDCYAWSSSPLRRYVDLVNQWQIISVLSESEPAFAPKSPDLFSAMRDFELTYAAYAEFQRGMERYWCLRWLRQKGKPEVTARVLRDNVVRLEEIPLVIKVASLPPQLPDSRVRLAFEDSDLLDIVAELRYVATISEPELTADDALGNPY</sequence>
<name>A0A972JB22_9RHOO</name>
<dbReference type="PANTHER" id="PTHR23355:SF9">
    <property type="entry name" value="DIS3-LIKE EXONUCLEASE 2"/>
    <property type="match status" value="1"/>
</dbReference>
<dbReference type="RefSeq" id="WP_168988380.1">
    <property type="nucleotide sequence ID" value="NZ_CAWPHM010000294.1"/>
</dbReference>
<dbReference type="PANTHER" id="PTHR23355">
    <property type="entry name" value="RIBONUCLEASE"/>
    <property type="match status" value="1"/>
</dbReference>
<gene>
    <name evidence="2" type="ORF">GPA21_11885</name>
</gene>
<evidence type="ECO:0000259" key="1">
    <source>
        <dbReference type="SMART" id="SM00955"/>
    </source>
</evidence>
<dbReference type="InterPro" id="IPR001900">
    <property type="entry name" value="RNase_II/R"/>
</dbReference>
<accession>A0A972JB22</accession>
<dbReference type="GO" id="GO:0003723">
    <property type="term" value="F:RNA binding"/>
    <property type="evidence" value="ECO:0007669"/>
    <property type="project" value="InterPro"/>
</dbReference>
<dbReference type="GO" id="GO:0005829">
    <property type="term" value="C:cytosol"/>
    <property type="evidence" value="ECO:0007669"/>
    <property type="project" value="TreeGrafter"/>
</dbReference>
<dbReference type="GO" id="GO:0006402">
    <property type="term" value="P:mRNA catabolic process"/>
    <property type="evidence" value="ECO:0007669"/>
    <property type="project" value="TreeGrafter"/>
</dbReference>
<dbReference type="Pfam" id="PF00773">
    <property type="entry name" value="RNB"/>
    <property type="match status" value="2"/>
</dbReference>
<comment type="caution">
    <text evidence="2">The sequence shown here is derived from an EMBL/GenBank/DDBJ whole genome shotgun (WGS) entry which is preliminary data.</text>
</comment>
<protein>
    <submittedName>
        <fullName evidence="2">RNB domain-containing ribonuclease</fullName>
    </submittedName>
</protein>
<dbReference type="SMART" id="SM00955">
    <property type="entry name" value="RNB"/>
    <property type="match status" value="1"/>
</dbReference>
<dbReference type="Proteomes" id="UP000599523">
    <property type="component" value="Unassembled WGS sequence"/>
</dbReference>
<dbReference type="GO" id="GO:0004540">
    <property type="term" value="F:RNA nuclease activity"/>
    <property type="evidence" value="ECO:0007669"/>
    <property type="project" value="InterPro"/>
</dbReference>
<dbReference type="AlphaFoldDB" id="A0A972JB22"/>
<reference evidence="2" key="1">
    <citation type="submission" date="2019-12" db="EMBL/GenBank/DDBJ databases">
        <title>Comparative genomics gives insights into the taxonomy of the Azoarcus-Aromatoleum group and reveals separate origins of nif in the plant-associated Azoarcus and non-plant-associated Aromatoleum sub-groups.</title>
        <authorList>
            <person name="Lafos M."/>
            <person name="Maluk M."/>
            <person name="Batista M."/>
            <person name="Junghare M."/>
            <person name="Carmona M."/>
            <person name="Faoro H."/>
            <person name="Cruz L.M."/>
            <person name="Battistoni F."/>
            <person name="De Souza E."/>
            <person name="Pedrosa F."/>
            <person name="Chen W.-M."/>
            <person name="Poole P.S."/>
            <person name="Dixon R.A."/>
            <person name="James E.K."/>
        </authorList>
    </citation>
    <scope>NUCLEOTIDE SEQUENCE</scope>
    <source>
        <strain evidence="2">NSC3</strain>
    </source>
</reference>
<dbReference type="EMBL" id="WTVM01000067">
    <property type="protein sequence ID" value="NMG03668.1"/>
    <property type="molecule type" value="Genomic_DNA"/>
</dbReference>
<dbReference type="SUPFAM" id="SSF50249">
    <property type="entry name" value="Nucleic acid-binding proteins"/>
    <property type="match status" value="1"/>
</dbReference>
<evidence type="ECO:0000313" key="2">
    <source>
        <dbReference type="EMBL" id="NMG03668.1"/>
    </source>
</evidence>
<dbReference type="InterPro" id="IPR050180">
    <property type="entry name" value="RNR_Ribonuclease"/>
</dbReference>
<organism evidence="2 3">
    <name type="scientific">Azoarcus taiwanensis</name>
    <dbReference type="NCBI Taxonomy" id="666964"/>
    <lineage>
        <taxon>Bacteria</taxon>
        <taxon>Pseudomonadati</taxon>
        <taxon>Pseudomonadota</taxon>
        <taxon>Betaproteobacteria</taxon>
        <taxon>Rhodocyclales</taxon>
        <taxon>Zoogloeaceae</taxon>
        <taxon>Azoarcus</taxon>
    </lineage>
</organism>
<keyword evidence="3" id="KW-1185">Reference proteome</keyword>
<proteinExistence type="predicted"/>
<feature type="domain" description="RNB" evidence="1">
    <location>
        <begin position="235"/>
        <end position="514"/>
    </location>
</feature>
<dbReference type="InterPro" id="IPR012340">
    <property type="entry name" value="NA-bd_OB-fold"/>
</dbReference>
<evidence type="ECO:0000313" key="3">
    <source>
        <dbReference type="Proteomes" id="UP000599523"/>
    </source>
</evidence>